<dbReference type="KEGG" id="abe:ARB_07755"/>
<reference evidence="2" key="1">
    <citation type="journal article" date="2011" name="Genome Biol.">
        <title>Comparative and functional genomics provide insights into the pathogenicity of dermatophytic fungi.</title>
        <authorList>
            <person name="Burmester A."/>
            <person name="Shelest E."/>
            <person name="Gloeckner G."/>
            <person name="Heddergott C."/>
            <person name="Schindler S."/>
            <person name="Staib P."/>
            <person name="Heidel A."/>
            <person name="Felder M."/>
            <person name="Petzold A."/>
            <person name="Szafranski K."/>
            <person name="Feuermann M."/>
            <person name="Pedruzzi I."/>
            <person name="Priebe S."/>
            <person name="Groth M."/>
            <person name="Winkler R."/>
            <person name="Li W."/>
            <person name="Kniemeyer O."/>
            <person name="Schroeckh V."/>
            <person name="Hertweck C."/>
            <person name="Hube B."/>
            <person name="White T.C."/>
            <person name="Platzer M."/>
            <person name="Guthke R."/>
            <person name="Heitman J."/>
            <person name="Woestemeyer J."/>
            <person name="Zipfel P.F."/>
            <person name="Monod M."/>
            <person name="Brakhage A.A."/>
        </authorList>
    </citation>
    <scope>NUCLEOTIDE SEQUENCE [LARGE SCALE GENOMIC DNA]</scope>
    <source>
        <strain evidence="2">ATCC MYA-4681 / CBS 112371</strain>
    </source>
</reference>
<name>D4AUC5_ARTBC</name>
<sequence>MCFPLALVTQRAGKEKDEEEARVHGKDQKEALVAVLASTSNLISSLSVSAMTPGDRA</sequence>
<gene>
    <name evidence="1" type="ORF">ARB_07755</name>
</gene>
<evidence type="ECO:0000313" key="1">
    <source>
        <dbReference type="EMBL" id="EFE33395.1"/>
    </source>
</evidence>
<dbReference type="RefSeq" id="XP_003014035.1">
    <property type="nucleotide sequence ID" value="XM_003013989.1"/>
</dbReference>
<organism evidence="1 2">
    <name type="scientific">Arthroderma benhamiae (strain ATCC MYA-4681 / CBS 112371)</name>
    <name type="common">Trichophyton mentagrophytes</name>
    <dbReference type="NCBI Taxonomy" id="663331"/>
    <lineage>
        <taxon>Eukaryota</taxon>
        <taxon>Fungi</taxon>
        <taxon>Dikarya</taxon>
        <taxon>Ascomycota</taxon>
        <taxon>Pezizomycotina</taxon>
        <taxon>Eurotiomycetes</taxon>
        <taxon>Eurotiomycetidae</taxon>
        <taxon>Onygenales</taxon>
        <taxon>Arthrodermataceae</taxon>
        <taxon>Trichophyton</taxon>
    </lineage>
</organism>
<dbReference type="HOGENOM" id="CLU_2996138_0_0_1"/>
<protein>
    <submittedName>
        <fullName evidence="1">Uncharacterized protein</fullName>
    </submittedName>
</protein>
<comment type="caution">
    <text evidence="1">The sequence shown here is derived from an EMBL/GenBank/DDBJ whole genome shotgun (WGS) entry which is preliminary data.</text>
</comment>
<dbReference type="EMBL" id="ABSU01000010">
    <property type="protein sequence ID" value="EFE33395.1"/>
    <property type="molecule type" value="Genomic_DNA"/>
</dbReference>
<evidence type="ECO:0000313" key="2">
    <source>
        <dbReference type="Proteomes" id="UP000008866"/>
    </source>
</evidence>
<accession>D4AUC5</accession>
<dbReference type="GeneID" id="9521452"/>
<dbReference type="Proteomes" id="UP000008866">
    <property type="component" value="Unassembled WGS sequence"/>
</dbReference>
<dbReference type="AlphaFoldDB" id="D4AUC5"/>
<keyword evidence="2" id="KW-1185">Reference proteome</keyword>
<proteinExistence type="predicted"/>